<dbReference type="Pfam" id="PF00004">
    <property type="entry name" value="AAA"/>
    <property type="match status" value="1"/>
</dbReference>
<organism evidence="2 3">
    <name type="scientific">Caballeronia calidae</name>
    <dbReference type="NCBI Taxonomy" id="1777139"/>
    <lineage>
        <taxon>Bacteria</taxon>
        <taxon>Pseudomonadati</taxon>
        <taxon>Pseudomonadota</taxon>
        <taxon>Betaproteobacteria</taxon>
        <taxon>Burkholderiales</taxon>
        <taxon>Burkholderiaceae</taxon>
        <taxon>Caballeronia</taxon>
    </lineage>
</organism>
<name>A0A158EE34_9BURK</name>
<evidence type="ECO:0000313" key="2">
    <source>
        <dbReference type="EMBL" id="SAL05152.1"/>
    </source>
</evidence>
<keyword evidence="3" id="KW-1185">Reference proteome</keyword>
<dbReference type="EMBL" id="FCOX02000075">
    <property type="protein sequence ID" value="SAL05152.1"/>
    <property type="molecule type" value="Genomic_DNA"/>
</dbReference>
<gene>
    <name evidence="2" type="ORF">AWB78_07326</name>
</gene>
<reference evidence="2" key="1">
    <citation type="submission" date="2016-01" db="EMBL/GenBank/DDBJ databases">
        <authorList>
            <person name="Peeters C."/>
        </authorList>
    </citation>
    <scope>NUCLEOTIDE SEQUENCE</scope>
    <source>
        <strain evidence="2">LMG 29321</strain>
    </source>
</reference>
<dbReference type="InterPro" id="IPR027417">
    <property type="entry name" value="P-loop_NTPase"/>
</dbReference>
<dbReference type="Proteomes" id="UP000071859">
    <property type="component" value="Unassembled WGS sequence"/>
</dbReference>
<proteinExistence type="predicted"/>
<dbReference type="GO" id="GO:0016887">
    <property type="term" value="F:ATP hydrolysis activity"/>
    <property type="evidence" value="ECO:0007669"/>
    <property type="project" value="InterPro"/>
</dbReference>
<dbReference type="RefSeq" id="WP_062611471.1">
    <property type="nucleotide sequence ID" value="NZ_FCOX02000075.1"/>
</dbReference>
<evidence type="ECO:0000313" key="3">
    <source>
        <dbReference type="Proteomes" id="UP000071859"/>
    </source>
</evidence>
<dbReference type="AlphaFoldDB" id="A0A158EE34"/>
<dbReference type="OrthoDB" id="9802352at2"/>
<dbReference type="GO" id="GO:0005524">
    <property type="term" value="F:ATP binding"/>
    <property type="evidence" value="ECO:0007669"/>
    <property type="project" value="InterPro"/>
</dbReference>
<protein>
    <submittedName>
        <fullName evidence="2">ATPase family associated with various cellular activities (AAA)</fullName>
    </submittedName>
</protein>
<sequence>MFEGNPVPTLWLSNSVTELDPAFVRRFDLVLHMAVPPACQRERIFREACSNRLSDAAAHCMAMHADLTPGVVARAFEEALRDNAVLCLDEGDSFLRERTLSQRSWEVTGVNEMLSQMERFPGLLIVSTNLLDMLDMLDEAAASISRSASGSCRPRNGARISRTAAARCVWKTPAPAPMPMHRWLKRSSGWTGSTHSPSATSRRCCVGIGCIRFARPAISCRRWRRSAR</sequence>
<comment type="caution">
    <text evidence="2">The sequence shown here is derived from an EMBL/GenBank/DDBJ whole genome shotgun (WGS) entry which is preliminary data.</text>
</comment>
<dbReference type="Gene3D" id="3.40.50.300">
    <property type="entry name" value="P-loop containing nucleotide triphosphate hydrolases"/>
    <property type="match status" value="2"/>
</dbReference>
<feature type="domain" description="ATPase AAA-type core" evidence="1">
    <location>
        <begin position="61"/>
        <end position="135"/>
    </location>
</feature>
<accession>A0A158EE34</accession>
<dbReference type="InterPro" id="IPR003959">
    <property type="entry name" value="ATPase_AAA_core"/>
</dbReference>
<evidence type="ECO:0000259" key="1">
    <source>
        <dbReference type="Pfam" id="PF00004"/>
    </source>
</evidence>
<dbReference type="SUPFAM" id="SSF52540">
    <property type="entry name" value="P-loop containing nucleoside triphosphate hydrolases"/>
    <property type="match status" value="2"/>
</dbReference>